<evidence type="ECO:0000313" key="3">
    <source>
        <dbReference type="Proteomes" id="UP001596023"/>
    </source>
</evidence>
<dbReference type="Proteomes" id="UP001596023">
    <property type="component" value="Unassembled WGS sequence"/>
</dbReference>
<comment type="caution">
    <text evidence="2">The sequence shown here is derived from an EMBL/GenBank/DDBJ whole genome shotgun (WGS) entry which is preliminary data.</text>
</comment>
<evidence type="ECO:0008006" key="4">
    <source>
        <dbReference type="Google" id="ProtNLM"/>
    </source>
</evidence>
<gene>
    <name evidence="2" type="ORF">ACFO6W_03435</name>
</gene>
<organism evidence="2 3">
    <name type="scientific">Dysgonomonas termitidis</name>
    <dbReference type="NCBI Taxonomy" id="1516126"/>
    <lineage>
        <taxon>Bacteria</taxon>
        <taxon>Pseudomonadati</taxon>
        <taxon>Bacteroidota</taxon>
        <taxon>Bacteroidia</taxon>
        <taxon>Bacteroidales</taxon>
        <taxon>Dysgonomonadaceae</taxon>
        <taxon>Dysgonomonas</taxon>
    </lineage>
</organism>
<sequence length="247" mass="28861">MQDKQKAIEAISYQVTDGLTVFVHPAPEHGYLMTTRQVANGYDVDENSIRKHLQRRADEFTEGKHYLRGVNVSNIEEGDNLSPLSHPDAIFWTKRGVIRLGFTARGERARLFRDWAEELIINQTEYADARLKELDRRAYILMQQQVSRQEDEVRALFEGARNNAGNFYRLYKRPEIQEQAKKATAAKERDERRRKAEQAKERNREKKAGEAKAKKTEAFRRDILIDIMEIEDKDLRLRIAGKLMKNV</sequence>
<dbReference type="EMBL" id="JBHSGN010000024">
    <property type="protein sequence ID" value="MFC4672741.1"/>
    <property type="molecule type" value="Genomic_DNA"/>
</dbReference>
<keyword evidence="3" id="KW-1185">Reference proteome</keyword>
<dbReference type="RefSeq" id="WP_379993945.1">
    <property type="nucleotide sequence ID" value="NZ_JBHSGN010000024.1"/>
</dbReference>
<evidence type="ECO:0000256" key="1">
    <source>
        <dbReference type="SAM" id="MobiDB-lite"/>
    </source>
</evidence>
<feature type="region of interest" description="Disordered" evidence="1">
    <location>
        <begin position="179"/>
        <end position="214"/>
    </location>
</feature>
<evidence type="ECO:0000313" key="2">
    <source>
        <dbReference type="EMBL" id="MFC4672741.1"/>
    </source>
</evidence>
<name>A0ABV9KSS8_9BACT</name>
<proteinExistence type="predicted"/>
<reference evidence="3" key="1">
    <citation type="journal article" date="2019" name="Int. J. Syst. Evol. Microbiol.">
        <title>The Global Catalogue of Microorganisms (GCM) 10K type strain sequencing project: providing services to taxonomists for standard genome sequencing and annotation.</title>
        <authorList>
            <consortium name="The Broad Institute Genomics Platform"/>
            <consortium name="The Broad Institute Genome Sequencing Center for Infectious Disease"/>
            <person name="Wu L."/>
            <person name="Ma J."/>
        </authorList>
    </citation>
    <scope>NUCLEOTIDE SEQUENCE [LARGE SCALE GENOMIC DNA]</scope>
    <source>
        <strain evidence="3">CCUG 66188</strain>
    </source>
</reference>
<accession>A0ABV9KSS8</accession>
<protein>
    <recommendedName>
        <fullName evidence="4">Bro-N domain-containing protein</fullName>
    </recommendedName>
</protein>